<name>A0A0P9CVK2_9CHLR</name>
<keyword evidence="1" id="KW-0479">Metal-binding</keyword>
<gene>
    <name evidence="2" type="ORF">SE17_31240</name>
</gene>
<proteinExistence type="predicted"/>
<dbReference type="PANTHER" id="PTHR34448:SF1">
    <property type="entry name" value="BLL6088 PROTEIN"/>
    <property type="match status" value="1"/>
</dbReference>
<dbReference type="PANTHER" id="PTHR34448">
    <property type="entry name" value="AMINOPEPTIDASE"/>
    <property type="match status" value="1"/>
</dbReference>
<dbReference type="SUPFAM" id="SSF144052">
    <property type="entry name" value="Thermophilic metalloprotease-like"/>
    <property type="match status" value="1"/>
</dbReference>
<dbReference type="EMBL" id="LJCR01001818">
    <property type="protein sequence ID" value="KPV49680.1"/>
    <property type="molecule type" value="Genomic_DNA"/>
</dbReference>
<dbReference type="AlphaFoldDB" id="A0A0P9CVK2"/>
<organism evidence="2 3">
    <name type="scientific">Kouleothrix aurantiaca</name>
    <dbReference type="NCBI Taxonomy" id="186479"/>
    <lineage>
        <taxon>Bacteria</taxon>
        <taxon>Bacillati</taxon>
        <taxon>Chloroflexota</taxon>
        <taxon>Chloroflexia</taxon>
        <taxon>Chloroflexales</taxon>
        <taxon>Roseiflexineae</taxon>
        <taxon>Roseiflexaceae</taxon>
        <taxon>Kouleothrix</taxon>
    </lineage>
</organism>
<reference evidence="2 3" key="1">
    <citation type="submission" date="2015-09" db="EMBL/GenBank/DDBJ databases">
        <title>Draft genome sequence of Kouleothrix aurantiaca JCM 19913.</title>
        <authorList>
            <person name="Hemp J."/>
        </authorList>
    </citation>
    <scope>NUCLEOTIDE SEQUENCE [LARGE SCALE GENOMIC DNA]</scope>
    <source>
        <strain evidence="2 3">COM-B</strain>
    </source>
</reference>
<evidence type="ECO:0000313" key="3">
    <source>
        <dbReference type="Proteomes" id="UP000050509"/>
    </source>
</evidence>
<evidence type="ECO:0000313" key="2">
    <source>
        <dbReference type="EMBL" id="KPV49680.1"/>
    </source>
</evidence>
<dbReference type="Proteomes" id="UP000050509">
    <property type="component" value="Unassembled WGS sequence"/>
</dbReference>
<feature type="non-terminal residue" evidence="2">
    <location>
        <position position="1"/>
    </location>
</feature>
<keyword evidence="3" id="KW-1185">Reference proteome</keyword>
<evidence type="ECO:0008006" key="4">
    <source>
        <dbReference type="Google" id="ProtNLM"/>
    </source>
</evidence>
<comment type="caution">
    <text evidence="2">The sequence shown here is derived from an EMBL/GenBank/DDBJ whole genome shotgun (WGS) entry which is preliminary data.</text>
</comment>
<dbReference type="InterPro" id="IPR052170">
    <property type="entry name" value="M29_Exopeptidase"/>
</dbReference>
<protein>
    <recommendedName>
        <fullName evidence="4">Aminopeptidase</fullName>
    </recommendedName>
</protein>
<evidence type="ECO:0000256" key="1">
    <source>
        <dbReference type="ARBA" id="ARBA00022723"/>
    </source>
</evidence>
<accession>A0A0P9CVK2</accession>
<sequence length="199" mass="22034">FSNGDRLQLDLRFRTPRVDDGQLRPSKAPPRLVNLPSGEAYTACYEGEHPNLPSQTRGVLPMVWRNEIVRVEIAQNRVVEVLGRSDAAADLHHFLSLDGARRNVAELGLGCNTHARVWGNVLEDEKAGPHIALGRSDHIGGTVGVSAFDDPRHVWHHDFVFARESPVSVHSLALISSDNRTDQLVFEGEYLLNALEVHG</sequence>
<dbReference type="GO" id="GO:0046872">
    <property type="term" value="F:metal ion binding"/>
    <property type="evidence" value="ECO:0007669"/>
    <property type="project" value="UniProtKB-KW"/>
</dbReference>